<proteinExistence type="predicted"/>
<dbReference type="Proteomes" id="UP000271974">
    <property type="component" value="Unassembled WGS sequence"/>
</dbReference>
<feature type="compositionally biased region" description="Basic and acidic residues" evidence="1">
    <location>
        <begin position="216"/>
        <end position="230"/>
    </location>
</feature>
<evidence type="ECO:0000256" key="1">
    <source>
        <dbReference type="SAM" id="MobiDB-lite"/>
    </source>
</evidence>
<feature type="compositionally biased region" description="Basic and acidic residues" evidence="1">
    <location>
        <begin position="158"/>
        <end position="205"/>
    </location>
</feature>
<accession>A0A3S1AT09</accession>
<feature type="compositionally biased region" description="Polar residues" evidence="1">
    <location>
        <begin position="635"/>
        <end position="652"/>
    </location>
</feature>
<name>A0A3S1AT09_ELYCH</name>
<feature type="region of interest" description="Disordered" evidence="1">
    <location>
        <begin position="99"/>
        <end position="453"/>
    </location>
</feature>
<evidence type="ECO:0000313" key="4">
    <source>
        <dbReference type="Proteomes" id="UP000271974"/>
    </source>
</evidence>
<protein>
    <submittedName>
        <fullName evidence="3">Uncharacterized protein</fullName>
    </submittedName>
</protein>
<feature type="compositionally biased region" description="Polar residues" evidence="1">
    <location>
        <begin position="233"/>
        <end position="243"/>
    </location>
</feature>
<feature type="compositionally biased region" description="Polar residues" evidence="1">
    <location>
        <begin position="112"/>
        <end position="121"/>
    </location>
</feature>
<feature type="compositionally biased region" description="Basic and acidic residues" evidence="1">
    <location>
        <begin position="285"/>
        <end position="296"/>
    </location>
</feature>
<reference evidence="3 4" key="1">
    <citation type="submission" date="2019-01" db="EMBL/GenBank/DDBJ databases">
        <title>A draft genome assembly of the solar-powered sea slug Elysia chlorotica.</title>
        <authorList>
            <person name="Cai H."/>
            <person name="Li Q."/>
            <person name="Fang X."/>
            <person name="Li J."/>
            <person name="Curtis N.E."/>
            <person name="Altenburger A."/>
            <person name="Shibata T."/>
            <person name="Feng M."/>
            <person name="Maeda T."/>
            <person name="Schwartz J.A."/>
            <person name="Shigenobu S."/>
            <person name="Lundholm N."/>
            <person name="Nishiyama T."/>
            <person name="Yang H."/>
            <person name="Hasebe M."/>
            <person name="Li S."/>
            <person name="Pierce S.K."/>
            <person name="Wang J."/>
        </authorList>
    </citation>
    <scope>NUCLEOTIDE SEQUENCE [LARGE SCALE GENOMIC DNA]</scope>
    <source>
        <strain evidence="3">EC2010</strain>
        <tissue evidence="3">Whole organism of an adult</tissue>
    </source>
</reference>
<dbReference type="AlphaFoldDB" id="A0A3S1AT09"/>
<feature type="compositionally biased region" description="Basic and acidic residues" evidence="1">
    <location>
        <begin position="409"/>
        <end position="430"/>
    </location>
</feature>
<feature type="transmembrane region" description="Helical" evidence="2">
    <location>
        <begin position="28"/>
        <end position="47"/>
    </location>
</feature>
<dbReference type="OrthoDB" id="10630804at2759"/>
<feature type="compositionally biased region" description="Basic and acidic residues" evidence="1">
    <location>
        <begin position="311"/>
        <end position="329"/>
    </location>
</feature>
<feature type="region of interest" description="Disordered" evidence="1">
    <location>
        <begin position="514"/>
        <end position="553"/>
    </location>
</feature>
<dbReference type="EMBL" id="RQTK01001236">
    <property type="protein sequence ID" value="RUS71305.1"/>
    <property type="molecule type" value="Genomic_DNA"/>
</dbReference>
<keyword evidence="4" id="KW-1185">Reference proteome</keyword>
<keyword evidence="2" id="KW-0812">Transmembrane</keyword>
<evidence type="ECO:0000313" key="3">
    <source>
        <dbReference type="EMBL" id="RUS71305.1"/>
    </source>
</evidence>
<feature type="compositionally biased region" description="Polar residues" evidence="1">
    <location>
        <begin position="605"/>
        <end position="614"/>
    </location>
</feature>
<feature type="compositionally biased region" description="Acidic residues" evidence="1">
    <location>
        <begin position="692"/>
        <end position="713"/>
    </location>
</feature>
<evidence type="ECO:0000256" key="2">
    <source>
        <dbReference type="SAM" id="Phobius"/>
    </source>
</evidence>
<feature type="compositionally biased region" description="Acidic residues" evidence="1">
    <location>
        <begin position="266"/>
        <end position="284"/>
    </location>
</feature>
<organism evidence="3 4">
    <name type="scientific">Elysia chlorotica</name>
    <name type="common">Eastern emerald elysia</name>
    <name type="synonym">Sea slug</name>
    <dbReference type="NCBI Taxonomy" id="188477"/>
    <lineage>
        <taxon>Eukaryota</taxon>
        <taxon>Metazoa</taxon>
        <taxon>Spiralia</taxon>
        <taxon>Lophotrochozoa</taxon>
        <taxon>Mollusca</taxon>
        <taxon>Gastropoda</taxon>
        <taxon>Heterobranchia</taxon>
        <taxon>Euthyneura</taxon>
        <taxon>Panpulmonata</taxon>
        <taxon>Sacoglossa</taxon>
        <taxon>Placobranchoidea</taxon>
        <taxon>Plakobranchidae</taxon>
        <taxon>Elysia</taxon>
    </lineage>
</organism>
<feature type="compositionally biased region" description="Basic and acidic residues" evidence="1">
    <location>
        <begin position="537"/>
        <end position="553"/>
    </location>
</feature>
<feature type="compositionally biased region" description="Basic and acidic residues" evidence="1">
    <location>
        <begin position="245"/>
        <end position="257"/>
    </location>
</feature>
<feature type="region of interest" description="Disordered" evidence="1">
    <location>
        <begin position="633"/>
        <end position="655"/>
    </location>
</feature>
<feature type="region of interest" description="Disordered" evidence="1">
    <location>
        <begin position="565"/>
        <end position="614"/>
    </location>
</feature>
<sequence>MARYYEISFPRGKKGMWLRQNKMHVGKWHVKTLLLVFTLALVVFFYLRVQTPQESIEGVQGGSRARRRGLIQVHAFGAKPYKSLALTRRTLAQMRNKTLAAAKNKRKPVRKSTPSSLSVAQMPSRRFKPNSTEKKVVLAKNIPRNYVPSKNRSSIRLEASKRGTEQARRVQSESTLPRKSESGEQSMRSRDKLYPPNRSEMDLKSRPAPSRLSLSKQKESDDVVKGKAETARQPGSNNSSPVKSPSRDTVDRNESQKKRSKGSNDITDDDNDDEEEDEDEEDEKDDKTDDDKEEAVGRSTKQKPVVGPQAKGKEYSDGRNKILRFDSRKSPVYSRDSGGFKSDQKVTLLPSKSEGTNDREKAARAARQKDDSKSDGKNRENDRPGMKVLRAGLAEDRPKSSPRKSPPSETKKKQNDIKLEEDRLDADVHAVNKTGTKDASSPEKKTWNGGPTVHLMKRETETTDHNETSAFFNESSSNVILQASTPGNQFVKSDKEKKAILDTVTAEDLAEIGLSSENADSATGNVPRDTLLFNSTHENDIPQSSKERASVNDINNERFFIEGQLQFGNDGKSQGIANVRISRGKNGDTQDPTDSAKGTGPNPSPDNQANDAASNIWNVLHAVLGSQRNVEKSLVQDTNSEKNNPPVSTQLPAKSELPVYEYKTGMSDNTARDVYGTRDYVTGNDYYAQYQDGDDSDEGEYGQDDDEYSDASEYDGIPPESDVAYYQNYDNDPGDVAPYPQRNRMYPSVIDRDRTAQRLRFRDSWNPNNFDQVQNARDPPYAQRRFGSLMNIPDSRLFLSRPREDVGDRTQKAIPTVNNQNTYTVGTNGLDQNDRQEQTPIDPGIVANPTPPASMNSAPTAGPNLEALPTASDKPLSPAPFSAVVDNELKAQGVGPQSEETASRVKMQALARDRMQRYAALSARVDPMPVEIKPLSRLQKLQKIHAIPQ</sequence>
<keyword evidence="2" id="KW-0472">Membrane</keyword>
<comment type="caution">
    <text evidence="3">The sequence shown here is derived from an EMBL/GenBank/DDBJ whole genome shotgun (WGS) entry which is preliminary data.</text>
</comment>
<feature type="compositionally biased region" description="Polar residues" evidence="1">
    <location>
        <begin position="515"/>
        <end position="524"/>
    </location>
</feature>
<gene>
    <name evidence="3" type="ORF">EGW08_020935</name>
</gene>
<keyword evidence="2" id="KW-1133">Transmembrane helix</keyword>
<feature type="compositionally biased region" description="Basic and acidic residues" evidence="1">
    <location>
        <begin position="355"/>
        <end position="385"/>
    </location>
</feature>
<feature type="region of interest" description="Disordered" evidence="1">
    <location>
        <begin position="687"/>
        <end position="719"/>
    </location>
</feature>